<protein>
    <recommendedName>
        <fullName evidence="6">Thioredoxin domain-containing protein</fullName>
    </recommendedName>
</protein>
<keyword evidence="1" id="KW-0575">Peroxidase</keyword>
<dbReference type="OrthoDB" id="2996783at2759"/>
<dbReference type="PROSITE" id="PS51352">
    <property type="entry name" value="THIOREDOXIN_2"/>
    <property type="match status" value="1"/>
</dbReference>
<dbReference type="EMBL" id="FN648000">
    <property type="protein sequence ID" value="CBN79768.1"/>
    <property type="molecule type" value="Genomic_DNA"/>
</dbReference>
<dbReference type="InParanoid" id="D8LEU8"/>
<name>D8LEU8_ECTSI</name>
<dbReference type="GO" id="GO:0042744">
    <property type="term" value="P:hydrogen peroxide catabolic process"/>
    <property type="evidence" value="ECO:0007669"/>
    <property type="project" value="TreeGrafter"/>
</dbReference>
<evidence type="ECO:0000256" key="2">
    <source>
        <dbReference type="ARBA" id="ARBA00022862"/>
    </source>
</evidence>
<dbReference type="InterPro" id="IPR000866">
    <property type="entry name" value="AhpC/TSA"/>
</dbReference>
<proteinExistence type="predicted"/>
<keyword evidence="8" id="KW-1185">Reference proteome</keyword>
<keyword evidence="2" id="KW-0049">Antioxidant</keyword>
<evidence type="ECO:0000256" key="4">
    <source>
        <dbReference type="ARBA" id="ARBA00023284"/>
    </source>
</evidence>
<dbReference type="OMA" id="MFFSHPG"/>
<dbReference type="PANTHER" id="PTHR10681:SF121">
    <property type="entry name" value="ALKYL HYDROPEROXIDE REDUCTASE C"/>
    <property type="match status" value="1"/>
</dbReference>
<dbReference type="Pfam" id="PF00578">
    <property type="entry name" value="AhpC-TSA"/>
    <property type="match status" value="1"/>
</dbReference>
<dbReference type="EMBL" id="FN649736">
    <property type="protein sequence ID" value="CBN79768.1"/>
    <property type="molecule type" value="Genomic_DNA"/>
</dbReference>
<gene>
    <name evidence="7" type="ORF">Esi_0014_0065</name>
</gene>
<dbReference type="GO" id="GO:0006979">
    <property type="term" value="P:response to oxidative stress"/>
    <property type="evidence" value="ECO:0007669"/>
    <property type="project" value="TreeGrafter"/>
</dbReference>
<dbReference type="Gene3D" id="3.40.30.10">
    <property type="entry name" value="Glutaredoxin"/>
    <property type="match status" value="1"/>
</dbReference>
<keyword evidence="4" id="KW-0676">Redox-active center</keyword>
<dbReference type="Gene3D" id="3.30.1020.10">
    <property type="entry name" value="Antioxidant, Horf6, Chain A, domain2"/>
    <property type="match status" value="1"/>
</dbReference>
<sequence length="250" mass="27682">MSDESSHDSSSKLNGLVGTGGRPLQIGDEIPNFTCESHMGSITLHSYINSGWGVIFTYPRNNDPVACTELGMLSKLSEEFDERNCKLLAIGVDSKIGHRNFIKEVQELQDCELKFPIIADASGEIFSLLGLVREDAMDPTKGLVPQTSLLVIDLDLRVRMIVQYPCTVGHNYYEALRAIDALQQATFNRVGIPANWKEGEDVLVGANVILTSTLAYLEFRGNTFLPMEHQLGQARSRSFAELGTIKIYCH</sequence>
<feature type="compositionally biased region" description="Basic and acidic residues" evidence="5">
    <location>
        <begin position="1"/>
        <end position="10"/>
    </location>
</feature>
<dbReference type="InterPro" id="IPR050217">
    <property type="entry name" value="Peroxiredoxin"/>
</dbReference>
<evidence type="ECO:0000259" key="6">
    <source>
        <dbReference type="PROSITE" id="PS51352"/>
    </source>
</evidence>
<evidence type="ECO:0000313" key="7">
    <source>
        <dbReference type="EMBL" id="CBN79768.1"/>
    </source>
</evidence>
<dbReference type="GO" id="GO:0008379">
    <property type="term" value="F:thioredoxin peroxidase activity"/>
    <property type="evidence" value="ECO:0007669"/>
    <property type="project" value="TreeGrafter"/>
</dbReference>
<evidence type="ECO:0000256" key="5">
    <source>
        <dbReference type="SAM" id="MobiDB-lite"/>
    </source>
</evidence>
<dbReference type="STRING" id="2880.D8LEU8"/>
<dbReference type="GO" id="GO:0045454">
    <property type="term" value="P:cell redox homeostasis"/>
    <property type="evidence" value="ECO:0007669"/>
    <property type="project" value="TreeGrafter"/>
</dbReference>
<dbReference type="InterPro" id="IPR036249">
    <property type="entry name" value="Thioredoxin-like_sf"/>
</dbReference>
<evidence type="ECO:0000313" key="8">
    <source>
        <dbReference type="Proteomes" id="UP000002630"/>
    </source>
</evidence>
<organism evidence="7 8">
    <name type="scientific">Ectocarpus siliculosus</name>
    <name type="common">Brown alga</name>
    <name type="synonym">Conferva siliculosa</name>
    <dbReference type="NCBI Taxonomy" id="2880"/>
    <lineage>
        <taxon>Eukaryota</taxon>
        <taxon>Sar</taxon>
        <taxon>Stramenopiles</taxon>
        <taxon>Ochrophyta</taxon>
        <taxon>PX clade</taxon>
        <taxon>Phaeophyceae</taxon>
        <taxon>Ectocarpales</taxon>
        <taxon>Ectocarpaceae</taxon>
        <taxon>Ectocarpus</taxon>
    </lineage>
</organism>
<reference evidence="7 8" key="1">
    <citation type="journal article" date="2010" name="Nature">
        <title>The Ectocarpus genome and the independent evolution of multicellularity in brown algae.</title>
        <authorList>
            <person name="Cock J.M."/>
            <person name="Sterck L."/>
            <person name="Rouze P."/>
            <person name="Scornet D."/>
            <person name="Allen A.E."/>
            <person name="Amoutzias G."/>
            <person name="Anthouard V."/>
            <person name="Artiguenave F."/>
            <person name="Aury J.M."/>
            <person name="Badger J.H."/>
            <person name="Beszteri B."/>
            <person name="Billiau K."/>
            <person name="Bonnet E."/>
            <person name="Bothwell J.H."/>
            <person name="Bowler C."/>
            <person name="Boyen C."/>
            <person name="Brownlee C."/>
            <person name="Carrano C.J."/>
            <person name="Charrier B."/>
            <person name="Cho G.Y."/>
            <person name="Coelho S.M."/>
            <person name="Collen J."/>
            <person name="Corre E."/>
            <person name="Da Silva C."/>
            <person name="Delage L."/>
            <person name="Delaroque N."/>
            <person name="Dittami S.M."/>
            <person name="Doulbeau S."/>
            <person name="Elias M."/>
            <person name="Farnham G."/>
            <person name="Gachon C.M."/>
            <person name="Gschloessl B."/>
            <person name="Heesch S."/>
            <person name="Jabbari K."/>
            <person name="Jubin C."/>
            <person name="Kawai H."/>
            <person name="Kimura K."/>
            <person name="Kloareg B."/>
            <person name="Kupper F.C."/>
            <person name="Lang D."/>
            <person name="Le Bail A."/>
            <person name="Leblanc C."/>
            <person name="Lerouge P."/>
            <person name="Lohr M."/>
            <person name="Lopez P.J."/>
            <person name="Martens C."/>
            <person name="Maumus F."/>
            <person name="Michel G."/>
            <person name="Miranda-Saavedra D."/>
            <person name="Morales J."/>
            <person name="Moreau H."/>
            <person name="Motomura T."/>
            <person name="Nagasato C."/>
            <person name="Napoli C.A."/>
            <person name="Nelson D.R."/>
            <person name="Nyvall-Collen P."/>
            <person name="Peters A.F."/>
            <person name="Pommier C."/>
            <person name="Potin P."/>
            <person name="Poulain J."/>
            <person name="Quesneville H."/>
            <person name="Read B."/>
            <person name="Rensing S.A."/>
            <person name="Ritter A."/>
            <person name="Rousvoal S."/>
            <person name="Samanta M."/>
            <person name="Samson G."/>
            <person name="Schroeder D.C."/>
            <person name="Segurens B."/>
            <person name="Strittmatter M."/>
            <person name="Tonon T."/>
            <person name="Tregear J.W."/>
            <person name="Valentin K."/>
            <person name="von Dassow P."/>
            <person name="Yamagishi T."/>
            <person name="Van de Peer Y."/>
            <person name="Wincker P."/>
        </authorList>
    </citation>
    <scope>NUCLEOTIDE SEQUENCE [LARGE SCALE GENOMIC DNA]</scope>
    <source>
        <strain evidence="8">Ec32 / CCAP1310/4</strain>
    </source>
</reference>
<dbReference type="SUPFAM" id="SSF52833">
    <property type="entry name" value="Thioredoxin-like"/>
    <property type="match status" value="1"/>
</dbReference>
<dbReference type="GO" id="GO:0005829">
    <property type="term" value="C:cytosol"/>
    <property type="evidence" value="ECO:0007669"/>
    <property type="project" value="TreeGrafter"/>
</dbReference>
<feature type="domain" description="Thioredoxin" evidence="6">
    <location>
        <begin position="24"/>
        <end position="184"/>
    </location>
</feature>
<dbReference type="GO" id="GO:0033554">
    <property type="term" value="P:cellular response to stress"/>
    <property type="evidence" value="ECO:0007669"/>
    <property type="project" value="TreeGrafter"/>
</dbReference>
<accession>D8LEU8</accession>
<dbReference type="Proteomes" id="UP000002630">
    <property type="component" value="Linkage Group LG11"/>
</dbReference>
<evidence type="ECO:0000256" key="3">
    <source>
        <dbReference type="ARBA" id="ARBA00023002"/>
    </source>
</evidence>
<dbReference type="PANTHER" id="PTHR10681">
    <property type="entry name" value="THIOREDOXIN PEROXIDASE"/>
    <property type="match status" value="1"/>
</dbReference>
<dbReference type="InterPro" id="IPR013766">
    <property type="entry name" value="Thioredoxin_domain"/>
</dbReference>
<dbReference type="eggNOG" id="KOG0854">
    <property type="taxonomic scope" value="Eukaryota"/>
</dbReference>
<feature type="region of interest" description="Disordered" evidence="5">
    <location>
        <begin position="1"/>
        <end position="20"/>
    </location>
</feature>
<keyword evidence="3" id="KW-0560">Oxidoreductase</keyword>
<dbReference type="AlphaFoldDB" id="D8LEU8"/>
<evidence type="ECO:0000256" key="1">
    <source>
        <dbReference type="ARBA" id="ARBA00022559"/>
    </source>
</evidence>